<evidence type="ECO:0000259" key="2">
    <source>
        <dbReference type="Pfam" id="PF00156"/>
    </source>
</evidence>
<dbReference type="InterPro" id="IPR000836">
    <property type="entry name" value="PRTase_dom"/>
</dbReference>
<name>A0A6G4WCW5_9HYPH</name>
<evidence type="ECO:0000256" key="1">
    <source>
        <dbReference type="SAM" id="MobiDB-lite"/>
    </source>
</evidence>
<dbReference type="SUPFAM" id="SSF53271">
    <property type="entry name" value="PRTase-like"/>
    <property type="match status" value="1"/>
</dbReference>
<sequence>MLTSTARSVPRKPSATERSQLPLAPPEFWQDIHPAGTFDPVPADGFRDLYPSALPDGRQVALPIRILPGGKQAVASLIVNQASFVVEDSLAEAMADLARPFDADIIIGIPTLGLPLANGVARRLGHRRMVPLGTSRKFWYRDELSEPLSSITSPDHAKRVFLDPRLLPLLENRRVIVVDDVISSGASMTAVLRLLGRIGIKPVAAVFAMTQGERWRDALADLDRTLPTLVFSAIASPIFAVTPEGLWRPELSVQDI</sequence>
<dbReference type="Pfam" id="PF00156">
    <property type="entry name" value="Pribosyltran"/>
    <property type="match status" value="1"/>
</dbReference>
<evidence type="ECO:0000313" key="4">
    <source>
        <dbReference type="Proteomes" id="UP001642900"/>
    </source>
</evidence>
<dbReference type="NCBIfam" id="NF004689">
    <property type="entry name" value="PRK06031.1"/>
    <property type="match status" value="1"/>
</dbReference>
<evidence type="ECO:0000313" key="3">
    <source>
        <dbReference type="EMBL" id="NGO52178.1"/>
    </source>
</evidence>
<dbReference type="PANTHER" id="PTHR43218:SF1">
    <property type="entry name" value="PHOSPHORIBOSYLTRANSFERASE"/>
    <property type="match status" value="1"/>
</dbReference>
<organism evidence="3 4">
    <name type="scientific">Allomesorhizobium camelthorni</name>
    <dbReference type="NCBI Taxonomy" id="475069"/>
    <lineage>
        <taxon>Bacteria</taxon>
        <taxon>Pseudomonadati</taxon>
        <taxon>Pseudomonadota</taxon>
        <taxon>Alphaproteobacteria</taxon>
        <taxon>Hyphomicrobiales</taxon>
        <taxon>Phyllobacteriaceae</taxon>
        <taxon>Allomesorhizobium</taxon>
    </lineage>
</organism>
<accession>A0A6G4WCW5</accession>
<dbReference type="Gene3D" id="3.40.50.2020">
    <property type="match status" value="1"/>
</dbReference>
<feature type="domain" description="Phosphoribosyltransferase" evidence="2">
    <location>
        <begin position="101"/>
        <end position="221"/>
    </location>
</feature>
<keyword evidence="3" id="KW-0808">Transferase</keyword>
<dbReference type="CDD" id="cd06223">
    <property type="entry name" value="PRTases_typeI"/>
    <property type="match status" value="1"/>
</dbReference>
<proteinExistence type="predicted"/>
<dbReference type="Proteomes" id="UP001642900">
    <property type="component" value="Unassembled WGS sequence"/>
</dbReference>
<dbReference type="AlphaFoldDB" id="A0A6G4WCW5"/>
<protein>
    <submittedName>
        <fullName evidence="3">Phosphoribosyltransferase</fullName>
    </submittedName>
</protein>
<dbReference type="GO" id="GO:0016757">
    <property type="term" value="F:glycosyltransferase activity"/>
    <property type="evidence" value="ECO:0007669"/>
    <property type="project" value="UniProtKB-KW"/>
</dbReference>
<feature type="region of interest" description="Disordered" evidence="1">
    <location>
        <begin position="1"/>
        <end position="23"/>
    </location>
</feature>
<keyword evidence="4" id="KW-1185">Reference proteome</keyword>
<keyword evidence="3" id="KW-0328">Glycosyltransferase</keyword>
<dbReference type="InterPro" id="IPR029057">
    <property type="entry name" value="PRTase-like"/>
</dbReference>
<dbReference type="EMBL" id="JAAKZF010000015">
    <property type="protein sequence ID" value="NGO52178.1"/>
    <property type="molecule type" value="Genomic_DNA"/>
</dbReference>
<gene>
    <name evidence="3" type="ORF">G6N73_13480</name>
</gene>
<reference evidence="3 4" key="1">
    <citation type="submission" date="2020-02" db="EMBL/GenBank/DDBJ databases">
        <title>Genome sequence of strain CCNWXJ40-4.</title>
        <authorList>
            <person name="Gao J."/>
            <person name="Sun J."/>
        </authorList>
    </citation>
    <scope>NUCLEOTIDE SEQUENCE [LARGE SCALE GENOMIC DNA]</scope>
    <source>
        <strain evidence="3 4">CCNWXJ 40-4</strain>
    </source>
</reference>
<dbReference type="PANTHER" id="PTHR43218">
    <property type="entry name" value="PHOSPHORIBOSYLTRANSFERASE-RELATED"/>
    <property type="match status" value="1"/>
</dbReference>
<comment type="caution">
    <text evidence="3">The sequence shown here is derived from an EMBL/GenBank/DDBJ whole genome shotgun (WGS) entry which is preliminary data.</text>
</comment>